<gene>
    <name evidence="2" type="ORF">KC19_6G188900</name>
</gene>
<keyword evidence="3" id="KW-1185">Reference proteome</keyword>
<feature type="chain" id="PRO_5035886922" evidence="1">
    <location>
        <begin position="17"/>
        <end position="52"/>
    </location>
</feature>
<sequence>MFFLIPTLVLASLANCFYKEQRFCTIWSRNSWCVAARECQCAEKYFVFTSPC</sequence>
<name>A0A8T0HJ48_CERPU</name>
<organism evidence="2 3">
    <name type="scientific">Ceratodon purpureus</name>
    <name type="common">Fire moss</name>
    <name type="synonym">Dicranum purpureum</name>
    <dbReference type="NCBI Taxonomy" id="3225"/>
    <lineage>
        <taxon>Eukaryota</taxon>
        <taxon>Viridiplantae</taxon>
        <taxon>Streptophyta</taxon>
        <taxon>Embryophyta</taxon>
        <taxon>Bryophyta</taxon>
        <taxon>Bryophytina</taxon>
        <taxon>Bryopsida</taxon>
        <taxon>Dicranidae</taxon>
        <taxon>Pseudoditrichales</taxon>
        <taxon>Ditrichaceae</taxon>
        <taxon>Ceratodon</taxon>
    </lineage>
</organism>
<comment type="caution">
    <text evidence="2">The sequence shown here is derived from an EMBL/GenBank/DDBJ whole genome shotgun (WGS) entry which is preliminary data.</text>
</comment>
<dbReference type="Proteomes" id="UP000822688">
    <property type="component" value="Chromosome 6"/>
</dbReference>
<evidence type="ECO:0000313" key="3">
    <source>
        <dbReference type="Proteomes" id="UP000822688"/>
    </source>
</evidence>
<reference evidence="2 3" key="1">
    <citation type="submission" date="2020-06" db="EMBL/GenBank/DDBJ databases">
        <title>WGS assembly of Ceratodon purpureus strain R40.</title>
        <authorList>
            <person name="Carey S.B."/>
            <person name="Jenkins J."/>
            <person name="Shu S."/>
            <person name="Lovell J.T."/>
            <person name="Sreedasyam A."/>
            <person name="Maumus F."/>
            <person name="Tiley G.P."/>
            <person name="Fernandez-Pozo N."/>
            <person name="Barry K."/>
            <person name="Chen C."/>
            <person name="Wang M."/>
            <person name="Lipzen A."/>
            <person name="Daum C."/>
            <person name="Saski C.A."/>
            <person name="Payton A.C."/>
            <person name="Mcbreen J.C."/>
            <person name="Conrad R.E."/>
            <person name="Kollar L.M."/>
            <person name="Olsson S."/>
            <person name="Huttunen S."/>
            <person name="Landis J.B."/>
            <person name="Wickett N.J."/>
            <person name="Johnson M.G."/>
            <person name="Rensing S.A."/>
            <person name="Grimwood J."/>
            <person name="Schmutz J."/>
            <person name="Mcdaniel S.F."/>
        </authorList>
    </citation>
    <scope>NUCLEOTIDE SEQUENCE [LARGE SCALE GENOMIC DNA]</scope>
    <source>
        <strain evidence="2 3">R40</strain>
    </source>
</reference>
<protein>
    <submittedName>
        <fullName evidence="2">Uncharacterized protein</fullName>
    </submittedName>
</protein>
<keyword evidence="1" id="KW-0732">Signal</keyword>
<evidence type="ECO:0000256" key="1">
    <source>
        <dbReference type="SAM" id="SignalP"/>
    </source>
</evidence>
<accession>A0A8T0HJ48</accession>
<evidence type="ECO:0000313" key="2">
    <source>
        <dbReference type="EMBL" id="KAG0570811.1"/>
    </source>
</evidence>
<feature type="signal peptide" evidence="1">
    <location>
        <begin position="1"/>
        <end position="16"/>
    </location>
</feature>
<dbReference type="EMBL" id="CM026427">
    <property type="protein sequence ID" value="KAG0570811.1"/>
    <property type="molecule type" value="Genomic_DNA"/>
</dbReference>
<dbReference type="AlphaFoldDB" id="A0A8T0HJ48"/>
<proteinExistence type="predicted"/>